<keyword evidence="2" id="KW-1185">Reference proteome</keyword>
<protein>
    <submittedName>
        <fullName evidence="1">Uncharacterized protein</fullName>
    </submittedName>
</protein>
<evidence type="ECO:0000313" key="2">
    <source>
        <dbReference type="Proteomes" id="UP000076154"/>
    </source>
</evidence>
<sequence length="153" mass="16859">MILEVASMPVLEEHVLDECIIVEAETEPKPPGITISQVVRFSSYSFRPGLTIVTTITRDRPGQSAFPASISGFFVFVAGGLHNASGVILIIRYSTGLALLAMEAVLCNIYTACTCRQESLTTWIVGYFTALLYMLRLDSDAHHARLSTYWLVI</sequence>
<gene>
    <name evidence="1" type="ORF">Hypma_004591</name>
</gene>
<dbReference type="AlphaFoldDB" id="A0A369K0Y8"/>
<comment type="caution">
    <text evidence="1">The sequence shown here is derived from an EMBL/GenBank/DDBJ whole genome shotgun (WGS) entry which is preliminary data.</text>
</comment>
<proteinExistence type="predicted"/>
<reference evidence="1" key="1">
    <citation type="submission" date="2018-04" db="EMBL/GenBank/DDBJ databases">
        <title>Whole genome sequencing of Hypsizygus marmoreus.</title>
        <authorList>
            <person name="Choi I.-G."/>
            <person name="Min B."/>
            <person name="Kim J.-G."/>
            <person name="Kim S."/>
            <person name="Oh Y.-L."/>
            <person name="Kong W.-S."/>
            <person name="Park H."/>
            <person name="Jeong J."/>
            <person name="Song E.-S."/>
        </authorList>
    </citation>
    <scope>NUCLEOTIDE SEQUENCE [LARGE SCALE GENOMIC DNA]</scope>
    <source>
        <strain evidence="1">51987-8</strain>
    </source>
</reference>
<name>A0A369K0Y8_HYPMA</name>
<evidence type="ECO:0000313" key="1">
    <source>
        <dbReference type="EMBL" id="RDB27140.1"/>
    </source>
</evidence>
<dbReference type="InParanoid" id="A0A369K0Y8"/>
<dbReference type="EMBL" id="LUEZ02000018">
    <property type="protein sequence ID" value="RDB27140.1"/>
    <property type="molecule type" value="Genomic_DNA"/>
</dbReference>
<organism evidence="1 2">
    <name type="scientific">Hypsizygus marmoreus</name>
    <name type="common">White beech mushroom</name>
    <name type="synonym">Agaricus marmoreus</name>
    <dbReference type="NCBI Taxonomy" id="39966"/>
    <lineage>
        <taxon>Eukaryota</taxon>
        <taxon>Fungi</taxon>
        <taxon>Dikarya</taxon>
        <taxon>Basidiomycota</taxon>
        <taxon>Agaricomycotina</taxon>
        <taxon>Agaricomycetes</taxon>
        <taxon>Agaricomycetidae</taxon>
        <taxon>Agaricales</taxon>
        <taxon>Tricholomatineae</taxon>
        <taxon>Lyophyllaceae</taxon>
        <taxon>Hypsizygus</taxon>
    </lineage>
</organism>
<dbReference type="Proteomes" id="UP000076154">
    <property type="component" value="Unassembled WGS sequence"/>
</dbReference>
<accession>A0A369K0Y8</accession>